<proteinExistence type="predicted"/>
<keyword evidence="3" id="KW-1185">Reference proteome</keyword>
<protein>
    <recommendedName>
        <fullName evidence="1">TrwC relaxase domain-containing protein</fullName>
    </recommendedName>
</protein>
<organism evidence="2 3">
    <name type="scientific">Prosthecobacter algae</name>
    <dbReference type="NCBI Taxonomy" id="1144682"/>
    <lineage>
        <taxon>Bacteria</taxon>
        <taxon>Pseudomonadati</taxon>
        <taxon>Verrucomicrobiota</taxon>
        <taxon>Verrucomicrobiia</taxon>
        <taxon>Verrucomicrobiales</taxon>
        <taxon>Verrucomicrobiaceae</taxon>
        <taxon>Prosthecobacter</taxon>
    </lineage>
</organism>
<comment type="caution">
    <text evidence="2">The sequence shown here is derived from an EMBL/GenBank/DDBJ whole genome shotgun (WGS) entry which is preliminary data.</text>
</comment>
<dbReference type="EMBL" id="BAABIA010000006">
    <property type="protein sequence ID" value="GAA5143800.1"/>
    <property type="molecule type" value="Genomic_DNA"/>
</dbReference>
<evidence type="ECO:0000313" key="3">
    <source>
        <dbReference type="Proteomes" id="UP001499852"/>
    </source>
</evidence>
<dbReference type="InterPro" id="IPR014862">
    <property type="entry name" value="TrwC"/>
</dbReference>
<accession>A0ABP9PB73</accession>
<dbReference type="Pfam" id="PF08751">
    <property type="entry name" value="TrwC"/>
    <property type="match status" value="1"/>
</dbReference>
<reference evidence="3" key="1">
    <citation type="journal article" date="2019" name="Int. J. Syst. Evol. Microbiol.">
        <title>The Global Catalogue of Microorganisms (GCM) 10K type strain sequencing project: providing services to taxonomists for standard genome sequencing and annotation.</title>
        <authorList>
            <consortium name="The Broad Institute Genomics Platform"/>
            <consortium name="The Broad Institute Genome Sequencing Center for Infectious Disease"/>
            <person name="Wu L."/>
            <person name="Ma J."/>
        </authorList>
    </citation>
    <scope>NUCLEOTIDE SEQUENCE [LARGE SCALE GENOMIC DNA]</scope>
    <source>
        <strain evidence="3">JCM 18053</strain>
    </source>
</reference>
<dbReference type="RefSeq" id="WP_345737437.1">
    <property type="nucleotide sequence ID" value="NZ_BAABIA010000006.1"/>
</dbReference>
<dbReference type="SUPFAM" id="SSF55464">
    <property type="entry name" value="Origin of replication-binding domain, RBD-like"/>
    <property type="match status" value="1"/>
</dbReference>
<feature type="domain" description="TrwC relaxase" evidence="1">
    <location>
        <begin position="35"/>
        <end position="192"/>
    </location>
</feature>
<evidence type="ECO:0000313" key="2">
    <source>
        <dbReference type="EMBL" id="GAA5143800.1"/>
    </source>
</evidence>
<name>A0ABP9PB73_9BACT</name>
<sequence length="230" mass="24869">MMTLKYHNDPAGALAYVGKRLSGRNDGNGLTGEPVWFGDGAERLGLHGAVKMEAIEALCGNRHPSEGWTLVPPEWKADAMPLLTELVVSSVRLPAVDLDEDRWFTERHREAAGVIADLLEAYAGADLGSVGFFRVTGNVVGMRFDRCCIRMGAGRLSTHFVLFNLTFDKAEDGWSGLDTSEMELALSDMADEYAYVMRHHRGLLSLLEALASGGAVCLGSPANPSPFGLN</sequence>
<gene>
    <name evidence="2" type="ORF">GCM10023213_32530</name>
</gene>
<evidence type="ECO:0000259" key="1">
    <source>
        <dbReference type="Pfam" id="PF08751"/>
    </source>
</evidence>
<dbReference type="Proteomes" id="UP001499852">
    <property type="component" value="Unassembled WGS sequence"/>
</dbReference>